<reference evidence="2 3" key="1">
    <citation type="submission" date="2016-07" db="EMBL/GenBank/DDBJ databases">
        <title>Multiple horizontal gene transfer events from other fungi enriched the ability of initially mycotrophic Trichoderma (Ascomycota) to feed on dead plant biomass.</title>
        <authorList>
            <consortium name="DOE Joint Genome Institute"/>
            <person name="Aerts A."/>
            <person name="Atanasova L."/>
            <person name="Chenthamara K."/>
            <person name="Zhang J."/>
            <person name="Grujic M."/>
            <person name="Henrissat B."/>
            <person name="Kuo A."/>
            <person name="Salamov A."/>
            <person name="Lipzen A."/>
            <person name="Labutti K."/>
            <person name="Barry K."/>
            <person name="Miao Y."/>
            <person name="Rahimi M.J."/>
            <person name="Shen Q."/>
            <person name="Grigoriev I.V."/>
            <person name="Kubicek C.P."/>
            <person name="Druzhinina I.S."/>
        </authorList>
    </citation>
    <scope>NUCLEOTIDE SEQUENCE [LARGE SCALE GENOMIC DNA]</scope>
    <source>
        <strain evidence="2 3">ATCC 18648</strain>
    </source>
</reference>
<evidence type="ECO:0000256" key="1">
    <source>
        <dbReference type="SAM" id="MobiDB-lite"/>
    </source>
</evidence>
<feature type="region of interest" description="Disordered" evidence="1">
    <location>
        <begin position="1"/>
        <end position="23"/>
    </location>
</feature>
<gene>
    <name evidence="2" type="ORF">M440DRAFT_1397359</name>
</gene>
<feature type="compositionally biased region" description="Basic and acidic residues" evidence="1">
    <location>
        <begin position="8"/>
        <end position="23"/>
    </location>
</feature>
<evidence type="ECO:0000313" key="2">
    <source>
        <dbReference type="EMBL" id="PTB80066.1"/>
    </source>
</evidence>
<keyword evidence="3" id="KW-1185">Reference proteome</keyword>
<protein>
    <submittedName>
        <fullName evidence="2">Uncharacterized protein</fullName>
    </submittedName>
</protein>
<organism evidence="2 3">
    <name type="scientific">Trichoderma longibrachiatum ATCC 18648</name>
    <dbReference type="NCBI Taxonomy" id="983965"/>
    <lineage>
        <taxon>Eukaryota</taxon>
        <taxon>Fungi</taxon>
        <taxon>Dikarya</taxon>
        <taxon>Ascomycota</taxon>
        <taxon>Pezizomycotina</taxon>
        <taxon>Sordariomycetes</taxon>
        <taxon>Hypocreomycetidae</taxon>
        <taxon>Hypocreales</taxon>
        <taxon>Hypocreaceae</taxon>
        <taxon>Trichoderma</taxon>
    </lineage>
</organism>
<evidence type="ECO:0000313" key="3">
    <source>
        <dbReference type="Proteomes" id="UP000240760"/>
    </source>
</evidence>
<dbReference type="EMBL" id="KZ679127">
    <property type="protein sequence ID" value="PTB80066.1"/>
    <property type="molecule type" value="Genomic_DNA"/>
</dbReference>
<sequence>MPGVTTTKSKEKEERRAKETETETVPHIRLMCNSAYPACTAQGLRCLTRGSTKTKGNGQRQAAETG</sequence>
<name>A0A2T4CET8_TRILO</name>
<accession>A0A2T4CET8</accession>
<dbReference type="Proteomes" id="UP000240760">
    <property type="component" value="Unassembled WGS sequence"/>
</dbReference>
<proteinExistence type="predicted"/>
<dbReference type="AlphaFoldDB" id="A0A2T4CET8"/>